<comment type="similarity">
    <text evidence="1">Belongs to the saccharopine dehydrogenase family.</text>
</comment>
<dbReference type="GO" id="GO:0005811">
    <property type="term" value="C:lipid droplet"/>
    <property type="evidence" value="ECO:0007669"/>
    <property type="project" value="TreeGrafter"/>
</dbReference>
<name>A0AAV2PKI2_MEGNR</name>
<sequence>MEWVRQARRASWVTNKPYDVIVYGATEYVGKHVVEELARVAQLEYEDEANTIRWGIAGSDVDAMKKLLKDLQRDTGLQHDPNAILIANPEDESSLETVAAATKVLINCVIPYADHGEAVVQACLKNACNHVDLSTEPQFSEGIQLKHHQVAEDMGVHVVGGCGFSSLPADIATNYILKHYEGEVNSIEAYGTFKSYGIVPLHTSTLNAVLETVGNLKDMHDIRRQLFPKPLPQPRSTLSARSPVFYHENIKMWATPYSADEAVVMRSTHYRYKADGRYPVVFRSYFAFPSLIVILGFLYGFAFLLLMAFMPFTRAIFKRFPEMISSGYFSKEGASKKQLRKMRFDTTFIANGWPPDVDPRKSKPNKTMYIKMTGPDPTYHTSAITVVAAAITLLREKAECTGKGGVLTPAIAFANTDILQRLVDRGITLSIRKQDDKFQL</sequence>
<dbReference type="SUPFAM" id="SSF51735">
    <property type="entry name" value="NAD(P)-binding Rossmann-fold domains"/>
    <property type="match status" value="1"/>
</dbReference>
<feature type="domain" description="Saccharopine dehydrogenase NADP binding" evidence="3">
    <location>
        <begin position="20"/>
        <end position="158"/>
    </location>
</feature>
<dbReference type="GO" id="GO:0009247">
    <property type="term" value="P:glycolipid biosynthetic process"/>
    <property type="evidence" value="ECO:0007669"/>
    <property type="project" value="TreeGrafter"/>
</dbReference>
<evidence type="ECO:0000259" key="3">
    <source>
        <dbReference type="Pfam" id="PF03435"/>
    </source>
</evidence>
<keyword evidence="5" id="KW-1185">Reference proteome</keyword>
<dbReference type="InterPro" id="IPR051276">
    <property type="entry name" value="Saccharopine_DH-like_oxidrdct"/>
</dbReference>
<dbReference type="PANTHER" id="PTHR12286">
    <property type="entry name" value="SACCHAROPINE DEHYDROGENASE-LIKE OXIDOREDUCTASE"/>
    <property type="match status" value="1"/>
</dbReference>
<organism evidence="4 5">
    <name type="scientific">Meganyctiphanes norvegica</name>
    <name type="common">Northern krill</name>
    <name type="synonym">Thysanopoda norvegica</name>
    <dbReference type="NCBI Taxonomy" id="48144"/>
    <lineage>
        <taxon>Eukaryota</taxon>
        <taxon>Metazoa</taxon>
        <taxon>Ecdysozoa</taxon>
        <taxon>Arthropoda</taxon>
        <taxon>Crustacea</taxon>
        <taxon>Multicrustacea</taxon>
        <taxon>Malacostraca</taxon>
        <taxon>Eumalacostraca</taxon>
        <taxon>Eucarida</taxon>
        <taxon>Euphausiacea</taxon>
        <taxon>Euphausiidae</taxon>
        <taxon>Meganyctiphanes</taxon>
    </lineage>
</organism>
<dbReference type="AlphaFoldDB" id="A0AAV2PKI2"/>
<dbReference type="PANTHER" id="PTHR12286:SF5">
    <property type="entry name" value="SACCHAROPINE DEHYDROGENASE-LIKE OXIDOREDUCTASE"/>
    <property type="match status" value="1"/>
</dbReference>
<proteinExistence type="inferred from homology"/>
<dbReference type="GO" id="GO:0005886">
    <property type="term" value="C:plasma membrane"/>
    <property type="evidence" value="ECO:0007669"/>
    <property type="project" value="TreeGrafter"/>
</dbReference>
<dbReference type="Pfam" id="PF03435">
    <property type="entry name" value="Sacchrp_dh_NADP"/>
    <property type="match status" value="1"/>
</dbReference>
<dbReference type="InterPro" id="IPR005097">
    <property type="entry name" value="Sacchrp_dh_NADP-bd"/>
</dbReference>
<keyword evidence="2" id="KW-1133">Transmembrane helix</keyword>
<dbReference type="Gene3D" id="3.40.50.720">
    <property type="entry name" value="NAD(P)-binding Rossmann-like Domain"/>
    <property type="match status" value="1"/>
</dbReference>
<evidence type="ECO:0000313" key="5">
    <source>
        <dbReference type="Proteomes" id="UP001497623"/>
    </source>
</evidence>
<feature type="transmembrane region" description="Helical" evidence="2">
    <location>
        <begin position="285"/>
        <end position="309"/>
    </location>
</feature>
<evidence type="ECO:0000256" key="1">
    <source>
        <dbReference type="ARBA" id="ARBA00038048"/>
    </source>
</evidence>
<dbReference type="Proteomes" id="UP001497623">
    <property type="component" value="Unassembled WGS sequence"/>
</dbReference>
<accession>A0AAV2PKI2</accession>
<reference evidence="4 5" key="1">
    <citation type="submission" date="2024-05" db="EMBL/GenBank/DDBJ databases">
        <authorList>
            <person name="Wallberg A."/>
        </authorList>
    </citation>
    <scope>NUCLEOTIDE SEQUENCE [LARGE SCALE GENOMIC DNA]</scope>
</reference>
<keyword evidence="2" id="KW-0472">Membrane</keyword>
<keyword evidence="2" id="KW-0812">Transmembrane</keyword>
<dbReference type="EMBL" id="CAXKWB010000242">
    <property type="protein sequence ID" value="CAL4059960.1"/>
    <property type="molecule type" value="Genomic_DNA"/>
</dbReference>
<comment type="caution">
    <text evidence="4">The sequence shown here is derived from an EMBL/GenBank/DDBJ whole genome shotgun (WGS) entry which is preliminary data.</text>
</comment>
<evidence type="ECO:0000256" key="2">
    <source>
        <dbReference type="SAM" id="Phobius"/>
    </source>
</evidence>
<protein>
    <recommendedName>
        <fullName evidence="3">Saccharopine dehydrogenase NADP binding domain-containing protein</fullName>
    </recommendedName>
</protein>
<dbReference type="InterPro" id="IPR036291">
    <property type="entry name" value="NAD(P)-bd_dom_sf"/>
</dbReference>
<gene>
    <name evidence="4" type="ORF">MNOR_LOCUS974</name>
</gene>
<evidence type="ECO:0000313" key="4">
    <source>
        <dbReference type="EMBL" id="CAL4059960.1"/>
    </source>
</evidence>
<dbReference type="GO" id="GO:0005739">
    <property type="term" value="C:mitochondrion"/>
    <property type="evidence" value="ECO:0007669"/>
    <property type="project" value="TreeGrafter"/>
</dbReference>